<evidence type="ECO:0008006" key="7">
    <source>
        <dbReference type="Google" id="ProtNLM"/>
    </source>
</evidence>
<evidence type="ECO:0000313" key="6">
    <source>
        <dbReference type="Proteomes" id="UP000093592"/>
    </source>
</evidence>
<evidence type="ECO:0000256" key="2">
    <source>
        <dbReference type="ARBA" id="ARBA00023136"/>
    </source>
</evidence>
<gene>
    <name evidence="5" type="ORF">A5707_20295</name>
</gene>
<keyword evidence="4" id="KW-0812">Transmembrane</keyword>
<keyword evidence="3" id="KW-0175">Coiled coil</keyword>
<dbReference type="GO" id="GO:0016020">
    <property type="term" value="C:membrane"/>
    <property type="evidence" value="ECO:0007669"/>
    <property type="project" value="UniProtKB-SubCell"/>
</dbReference>
<evidence type="ECO:0000256" key="3">
    <source>
        <dbReference type="SAM" id="Coils"/>
    </source>
</evidence>
<comment type="subcellular location">
    <subcellularLocation>
        <location evidence="1">Membrane</location>
    </subcellularLocation>
</comment>
<feature type="coiled-coil region" evidence="3">
    <location>
        <begin position="19"/>
        <end position="55"/>
    </location>
</feature>
<organism evidence="5 6">
    <name type="scientific">Mycobacterium kyorinense</name>
    <dbReference type="NCBI Taxonomy" id="487514"/>
    <lineage>
        <taxon>Bacteria</taxon>
        <taxon>Bacillati</taxon>
        <taxon>Actinomycetota</taxon>
        <taxon>Actinomycetes</taxon>
        <taxon>Mycobacteriales</taxon>
        <taxon>Mycobacteriaceae</taxon>
        <taxon>Mycobacterium</taxon>
    </lineage>
</organism>
<evidence type="ECO:0000256" key="1">
    <source>
        <dbReference type="ARBA" id="ARBA00004370"/>
    </source>
</evidence>
<name>A0A1A2ZCM1_9MYCO</name>
<dbReference type="PANTHER" id="PTHR37042">
    <property type="entry name" value="OUTER MEMBRANE PROTEIN RV1973"/>
    <property type="match status" value="1"/>
</dbReference>
<feature type="transmembrane region" description="Helical" evidence="4">
    <location>
        <begin position="94"/>
        <end position="118"/>
    </location>
</feature>
<dbReference type="PANTHER" id="PTHR37042:SF4">
    <property type="entry name" value="OUTER MEMBRANE PROTEIN RV1973"/>
    <property type="match status" value="1"/>
</dbReference>
<dbReference type="EMBL" id="LZKJ01000093">
    <property type="protein sequence ID" value="OBI47217.1"/>
    <property type="molecule type" value="Genomic_DNA"/>
</dbReference>
<keyword evidence="2 4" id="KW-0472">Membrane</keyword>
<evidence type="ECO:0000313" key="5">
    <source>
        <dbReference type="EMBL" id="OBI47217.1"/>
    </source>
</evidence>
<dbReference type="OrthoDB" id="4774723at2"/>
<reference evidence="6" key="1">
    <citation type="submission" date="2016-06" db="EMBL/GenBank/DDBJ databases">
        <authorList>
            <person name="Sutton G."/>
            <person name="Brinkac L."/>
            <person name="Sanka R."/>
            <person name="Adams M."/>
            <person name="Lau E."/>
            <person name="Sam S."/>
            <person name="Sreng N."/>
            <person name="Him V."/>
            <person name="Kerleguer A."/>
            <person name="Cheng S."/>
        </authorList>
    </citation>
    <scope>NUCLEOTIDE SEQUENCE [LARGE SCALE GENOMIC DNA]</scope>
    <source>
        <strain evidence="6">E861</strain>
    </source>
</reference>
<dbReference type="Proteomes" id="UP000093592">
    <property type="component" value="Unassembled WGS sequence"/>
</dbReference>
<comment type="caution">
    <text evidence="5">The sequence shown here is derived from an EMBL/GenBank/DDBJ whole genome shotgun (WGS) entry which is preliminary data.</text>
</comment>
<accession>A0A1A2ZCM1</accession>
<keyword evidence="4" id="KW-1133">Transmembrane helix</keyword>
<dbReference type="AlphaFoldDB" id="A0A1A2ZCM1"/>
<protein>
    <recommendedName>
        <fullName evidence="7">Mce protein</fullName>
    </recommendedName>
</protein>
<evidence type="ECO:0000256" key="4">
    <source>
        <dbReference type="SAM" id="Phobius"/>
    </source>
</evidence>
<sequence>MADERPKADKADADALALAEQAEAEAAEAEALAAAARARARAIRLRREAEEAAEGGDDAVSTATEITTTAASAESTEPAVPSDPVLRRRRIPGIATALTAAAIVAICALLGASGFMIWHHHGVVAQQQRSAAFVAGAKQGIVNMLSLDYKNAKDDVQRVINSSTGEFLDDFQKRAADFTSVVEKSKVVTEGAVVATAVESADKDSGVVLMLATERVTNSAGAKEEPRTFRLRVSVARDGDQIKLSKVEFVL</sequence>
<proteinExistence type="predicted"/>
<dbReference type="RefSeq" id="WP_065014378.1">
    <property type="nucleotide sequence ID" value="NZ_LZKJ01000093.1"/>
</dbReference>